<gene>
    <name evidence="3" type="ORF">GKO32_02550</name>
</gene>
<dbReference type="Proteomes" id="UP000440096">
    <property type="component" value="Unassembled WGS sequence"/>
</dbReference>
<accession>A0A6N7YWZ4</accession>
<feature type="transmembrane region" description="Helical" evidence="2">
    <location>
        <begin position="182"/>
        <end position="200"/>
    </location>
</feature>
<dbReference type="EMBL" id="WMBA01000002">
    <property type="protein sequence ID" value="MTD52859.1"/>
    <property type="molecule type" value="Genomic_DNA"/>
</dbReference>
<feature type="region of interest" description="Disordered" evidence="1">
    <location>
        <begin position="211"/>
        <end position="233"/>
    </location>
</feature>
<keyword evidence="2" id="KW-0472">Membrane</keyword>
<dbReference type="OrthoDB" id="4336304at2"/>
<keyword evidence="4" id="KW-1185">Reference proteome</keyword>
<name>A0A6N7YWZ4_9PSEU</name>
<evidence type="ECO:0000313" key="3">
    <source>
        <dbReference type="EMBL" id="MTD52859.1"/>
    </source>
</evidence>
<reference evidence="3 4" key="1">
    <citation type="submission" date="2019-11" db="EMBL/GenBank/DDBJ databases">
        <title>Draft genome of Amycolatopsis RM579.</title>
        <authorList>
            <person name="Duangmal K."/>
            <person name="Mingma R."/>
        </authorList>
    </citation>
    <scope>NUCLEOTIDE SEQUENCE [LARGE SCALE GENOMIC DNA]</scope>
    <source>
        <strain evidence="3 4">RM579</strain>
    </source>
</reference>
<evidence type="ECO:0008006" key="5">
    <source>
        <dbReference type="Google" id="ProtNLM"/>
    </source>
</evidence>
<keyword evidence="2" id="KW-0812">Transmembrane</keyword>
<dbReference type="AlphaFoldDB" id="A0A6N7YWZ4"/>
<dbReference type="RefSeq" id="WP_154755071.1">
    <property type="nucleotide sequence ID" value="NZ_WMBA01000002.1"/>
</dbReference>
<evidence type="ECO:0000256" key="2">
    <source>
        <dbReference type="SAM" id="Phobius"/>
    </source>
</evidence>
<protein>
    <recommendedName>
        <fullName evidence="5">DUF916 domain-containing protein</fullName>
    </recommendedName>
</protein>
<comment type="caution">
    <text evidence="3">The sequence shown here is derived from an EMBL/GenBank/DDBJ whole genome shotgun (WGS) entry which is preliminary data.</text>
</comment>
<evidence type="ECO:0000256" key="1">
    <source>
        <dbReference type="SAM" id="MobiDB-lite"/>
    </source>
</evidence>
<feature type="compositionally biased region" description="Basic and acidic residues" evidence="1">
    <location>
        <begin position="222"/>
        <end position="233"/>
    </location>
</feature>
<keyword evidence="2" id="KW-1133">Transmembrane helix</keyword>
<sequence>MSVPPRSPAIVPFTLDITAGATPGDHAGGIVASLSTEETQANGQKVTVEQRVGARIYLRVSGALHPELTVTDLTADYHGSVFGRGEVTPNYVVRNSGNVRLSGTQWAKVSTPWGSTVDGPPLAAIPELLPGSSMKLSTRIGGLLPGGWLTGTVHVDPVAVPGHPDQPGPPGEGNVTFAAVPWLYLAALVVLLLALLFWLLRRRRRRPRARARCAAGRKCRHRPDAGDERRVPA</sequence>
<organism evidence="3 4">
    <name type="scientific">Amycolatopsis pithecellobii</name>
    <dbReference type="NCBI Taxonomy" id="664692"/>
    <lineage>
        <taxon>Bacteria</taxon>
        <taxon>Bacillati</taxon>
        <taxon>Actinomycetota</taxon>
        <taxon>Actinomycetes</taxon>
        <taxon>Pseudonocardiales</taxon>
        <taxon>Pseudonocardiaceae</taxon>
        <taxon>Amycolatopsis</taxon>
    </lineage>
</organism>
<evidence type="ECO:0000313" key="4">
    <source>
        <dbReference type="Proteomes" id="UP000440096"/>
    </source>
</evidence>
<proteinExistence type="predicted"/>
<feature type="compositionally biased region" description="Basic residues" evidence="1">
    <location>
        <begin position="211"/>
        <end position="221"/>
    </location>
</feature>